<accession>H3NP99</accession>
<organism evidence="3 4">
    <name type="scientific">Helcococcus kunzii ATCC 51366</name>
    <dbReference type="NCBI Taxonomy" id="883114"/>
    <lineage>
        <taxon>Bacteria</taxon>
        <taxon>Bacillati</taxon>
        <taxon>Bacillota</taxon>
        <taxon>Tissierellia</taxon>
        <taxon>Tissierellales</taxon>
        <taxon>Peptoniphilaceae</taxon>
        <taxon>Helcococcus</taxon>
    </lineage>
</organism>
<dbReference type="AlphaFoldDB" id="H3NP99"/>
<dbReference type="eggNOG" id="COG0768">
    <property type="taxonomic scope" value="Bacteria"/>
</dbReference>
<keyword evidence="1" id="KW-1133">Transmembrane helix</keyword>
<name>H3NP99_9FIRM</name>
<dbReference type="Proteomes" id="UP000004191">
    <property type="component" value="Unassembled WGS sequence"/>
</dbReference>
<keyword evidence="4" id="KW-1185">Reference proteome</keyword>
<keyword evidence="1" id="KW-0472">Membrane</keyword>
<proteinExistence type="predicted"/>
<dbReference type="GeneID" id="96999823"/>
<comment type="caution">
    <text evidence="3">The sequence shown here is derived from an EMBL/GenBank/DDBJ whole genome shotgun (WGS) entry which is preliminary data.</text>
</comment>
<evidence type="ECO:0000259" key="2">
    <source>
        <dbReference type="Pfam" id="PF13529"/>
    </source>
</evidence>
<feature type="transmembrane region" description="Helical" evidence="1">
    <location>
        <begin position="7"/>
        <end position="27"/>
    </location>
</feature>
<dbReference type="Pfam" id="PF13529">
    <property type="entry name" value="Peptidase_C39_2"/>
    <property type="match status" value="1"/>
</dbReference>
<evidence type="ECO:0000313" key="3">
    <source>
        <dbReference type="EMBL" id="EHR33561.1"/>
    </source>
</evidence>
<protein>
    <recommendedName>
        <fullName evidence="2">Peptidase C39-like domain-containing protein</fullName>
    </recommendedName>
</protein>
<sequence length="306" mass="35539">MMSNKSFKNLIMTLSVIFLAIVLFMNFEKITDMFGKNSEFKYQDSPAINDYKDGKILGKYSEQEFKKMLITAKNSFSYDNNRDKLQQLEELKVYIPEVQDIIDKYDGIPQSVIKTVLMYPENFLWVHGFTNSDMTENVISKYEKKLDIPYFLQTDTRWGYKRVGNYRFGVVGCGPTSMSMIYMALTKDYSMTPDKMIDFSLENGYYEESIGTLWKFMTEGAEKLGLKSKEVPLDKNRMKEELSDSKLIIASVGPGDFTRSGHILVIVGYNNGEFKIYDPNSWVNTEKTWSYERIAPQIKNMWSISK</sequence>
<feature type="domain" description="Peptidase C39-like" evidence="2">
    <location>
        <begin position="146"/>
        <end position="280"/>
    </location>
</feature>
<dbReference type="RefSeq" id="WP_005398675.1">
    <property type="nucleotide sequence ID" value="NZ_JH601088.1"/>
</dbReference>
<dbReference type="HOGENOM" id="CLU_055782_1_0_9"/>
<dbReference type="OrthoDB" id="3186156at2"/>
<dbReference type="EMBL" id="AGEI01000022">
    <property type="protein sequence ID" value="EHR33561.1"/>
    <property type="molecule type" value="Genomic_DNA"/>
</dbReference>
<dbReference type="Gene3D" id="3.90.70.10">
    <property type="entry name" value="Cysteine proteinases"/>
    <property type="match status" value="1"/>
</dbReference>
<evidence type="ECO:0000256" key="1">
    <source>
        <dbReference type="SAM" id="Phobius"/>
    </source>
</evidence>
<reference evidence="3 4" key="1">
    <citation type="submission" date="2012-01" db="EMBL/GenBank/DDBJ databases">
        <title>The Genome Sequence of Helcococcus kunzii ATCC 51366.</title>
        <authorList>
            <consortium name="The Broad Institute Genome Sequencing Platform"/>
            <person name="Earl A."/>
            <person name="Ward D."/>
            <person name="Feldgarden M."/>
            <person name="Gevers D."/>
            <person name="Huys G."/>
            <person name="Young S.K."/>
            <person name="Zeng Q."/>
            <person name="Gargeya S."/>
            <person name="Fitzgerald M."/>
            <person name="Haas B."/>
            <person name="Abouelleil A."/>
            <person name="Alvarado L."/>
            <person name="Arachchi H.M."/>
            <person name="Berlin A."/>
            <person name="Chapman S.B."/>
            <person name="Gearin G."/>
            <person name="Goldberg J."/>
            <person name="Griggs A."/>
            <person name="Gujja S."/>
            <person name="Hansen M."/>
            <person name="Heiman D."/>
            <person name="Howarth C."/>
            <person name="Larimer J."/>
            <person name="Lui A."/>
            <person name="MacDonald P.J.P."/>
            <person name="McCowen C."/>
            <person name="Montmayeur A."/>
            <person name="Murphy C."/>
            <person name="Neiman D."/>
            <person name="Pearson M."/>
            <person name="Priest M."/>
            <person name="Roberts A."/>
            <person name="Saif S."/>
            <person name="Shea T."/>
            <person name="Sisk P."/>
            <person name="Stolte C."/>
            <person name="Sykes S."/>
            <person name="Wortman J."/>
            <person name="Nusbaum C."/>
            <person name="Birren B."/>
        </authorList>
    </citation>
    <scope>NUCLEOTIDE SEQUENCE [LARGE SCALE GENOMIC DNA]</scope>
    <source>
        <strain evidence="3 4">ATCC 51366</strain>
    </source>
</reference>
<dbReference type="PATRIC" id="fig|883114.3.peg.1150"/>
<evidence type="ECO:0000313" key="4">
    <source>
        <dbReference type="Proteomes" id="UP000004191"/>
    </source>
</evidence>
<keyword evidence="1" id="KW-0812">Transmembrane</keyword>
<gene>
    <name evidence="3" type="ORF">HMPREF9709_01160</name>
</gene>
<dbReference type="STRING" id="883114.HMPREF9709_01160"/>
<dbReference type="InterPro" id="IPR039564">
    <property type="entry name" value="Peptidase_C39-like"/>
</dbReference>